<dbReference type="AlphaFoldDB" id="A0A919N2M4"/>
<dbReference type="Pfam" id="PF00479">
    <property type="entry name" value="G6PD_N"/>
    <property type="match status" value="1"/>
</dbReference>
<dbReference type="PANTHER" id="PTHR23429:SF0">
    <property type="entry name" value="GLUCOSE-6-PHOSPHATE 1-DEHYDROGENASE"/>
    <property type="match status" value="1"/>
</dbReference>
<evidence type="ECO:0000256" key="5">
    <source>
        <dbReference type="ARBA" id="ARBA00023277"/>
    </source>
</evidence>
<dbReference type="SUPFAM" id="SSF55347">
    <property type="entry name" value="Glyceraldehyde-3-phosphate dehydrogenase-like, C-terminal domain"/>
    <property type="match status" value="1"/>
</dbReference>
<evidence type="ECO:0000313" key="8">
    <source>
        <dbReference type="EMBL" id="GIF00898.1"/>
    </source>
</evidence>
<dbReference type="PANTHER" id="PTHR23429">
    <property type="entry name" value="GLUCOSE-6-PHOSPHATE 1-DEHYDROGENASE G6PD"/>
    <property type="match status" value="1"/>
</dbReference>
<comment type="pathway">
    <text evidence="1">Carbohydrate degradation; pentose phosphate pathway; D-ribulose 5-phosphate from D-glucose 6-phosphate (oxidative stage): step 1/3.</text>
</comment>
<gene>
    <name evidence="8" type="primary">zwf_4</name>
    <name evidence="8" type="ORF">Ari01nite_83620</name>
</gene>
<dbReference type="GO" id="GO:0004345">
    <property type="term" value="F:glucose-6-phosphate dehydrogenase activity"/>
    <property type="evidence" value="ECO:0007669"/>
    <property type="project" value="InterPro"/>
</dbReference>
<dbReference type="Gene3D" id="3.40.50.720">
    <property type="entry name" value="NAD(P)-binding Rossmann-like Domain"/>
    <property type="match status" value="1"/>
</dbReference>
<dbReference type="PRINTS" id="PR00079">
    <property type="entry name" value="G6PDHDRGNASE"/>
</dbReference>
<keyword evidence="9" id="KW-1185">Reference proteome</keyword>
<evidence type="ECO:0000259" key="6">
    <source>
        <dbReference type="Pfam" id="PF00479"/>
    </source>
</evidence>
<evidence type="ECO:0000256" key="1">
    <source>
        <dbReference type="ARBA" id="ARBA00004937"/>
    </source>
</evidence>
<keyword evidence="3" id="KW-0521">NADP</keyword>
<protein>
    <submittedName>
        <fullName evidence="8">Glucose-6-phosphate 1-dehydrogenase</fullName>
    </submittedName>
</protein>
<dbReference type="Pfam" id="PF02781">
    <property type="entry name" value="G6PD_C"/>
    <property type="match status" value="1"/>
</dbReference>
<name>A0A919N2M4_9ACTN</name>
<dbReference type="InterPro" id="IPR001282">
    <property type="entry name" value="G6P_DH"/>
</dbReference>
<feature type="domain" description="Glucose-6-phosphate dehydrogenase C-terminal" evidence="7">
    <location>
        <begin position="169"/>
        <end position="444"/>
    </location>
</feature>
<keyword evidence="2" id="KW-0313">Glucose metabolism</keyword>
<dbReference type="NCBIfam" id="NF009492">
    <property type="entry name" value="PRK12853.1-3"/>
    <property type="match status" value="1"/>
</dbReference>
<keyword evidence="4" id="KW-0560">Oxidoreductase</keyword>
<dbReference type="InterPro" id="IPR022675">
    <property type="entry name" value="G6P_DH_C"/>
</dbReference>
<dbReference type="GO" id="GO:0006006">
    <property type="term" value="P:glucose metabolic process"/>
    <property type="evidence" value="ECO:0007669"/>
    <property type="project" value="UniProtKB-KW"/>
</dbReference>
<dbReference type="Proteomes" id="UP000636960">
    <property type="component" value="Unassembled WGS sequence"/>
</dbReference>
<evidence type="ECO:0000256" key="3">
    <source>
        <dbReference type="ARBA" id="ARBA00022857"/>
    </source>
</evidence>
<dbReference type="InterPro" id="IPR036291">
    <property type="entry name" value="NAD(P)-bd_dom_sf"/>
</dbReference>
<evidence type="ECO:0000313" key="9">
    <source>
        <dbReference type="Proteomes" id="UP000636960"/>
    </source>
</evidence>
<dbReference type="Gene3D" id="3.30.360.10">
    <property type="entry name" value="Dihydrodipicolinate Reductase, domain 2"/>
    <property type="match status" value="1"/>
</dbReference>
<dbReference type="PIRSF" id="PIRSF000110">
    <property type="entry name" value="G6PD"/>
    <property type="match status" value="1"/>
</dbReference>
<proteinExistence type="predicted"/>
<sequence length="448" mass="48963">MVLGASGDLTSRLLLPALAELVNRQNPSMRLLGSARADWDDDQWRSRVRKAFGKAETTPALEAIIRTTHYVKADVTASEDLDRLVRACSAGPLILYFAVAPAVAEQACRALSRIALPATTRLVMEKPFGSDAASADALNQVMTHLVPEDQIYRVDHYLGLSTVLNIFGLRFTNLMLESVLDSTHVASVDILLDESLALENRAGYYDHAGALVDMLQSHALHVLSLLAMEPPASLSARDVRDSAAAVLRATRVWGNDPVASSCRARYTAGVVGDRAVPGYVDEKGVDPARGTETFAEIVVEVNTWRWAGVPFRLRTGKALRQMDKHVVITFKGPRWVPEGLLGYERPDRMHIGLNPEVLRLDFNINGTGDLRVVDRVHMGVNLEPGDLPPYGQVLAGVLAGDPTLSVRGDQAVQTWRIVEPVLRAWREDAVPLQDYQAGSDGPTRLSVD</sequence>
<evidence type="ECO:0000259" key="7">
    <source>
        <dbReference type="Pfam" id="PF02781"/>
    </source>
</evidence>
<dbReference type="GO" id="GO:0050661">
    <property type="term" value="F:NADP binding"/>
    <property type="evidence" value="ECO:0007669"/>
    <property type="project" value="InterPro"/>
</dbReference>
<organism evidence="8 9">
    <name type="scientific">Paractinoplanes rishiriensis</name>
    <dbReference type="NCBI Taxonomy" id="1050105"/>
    <lineage>
        <taxon>Bacteria</taxon>
        <taxon>Bacillati</taxon>
        <taxon>Actinomycetota</taxon>
        <taxon>Actinomycetes</taxon>
        <taxon>Micromonosporales</taxon>
        <taxon>Micromonosporaceae</taxon>
        <taxon>Paractinoplanes</taxon>
    </lineage>
</organism>
<evidence type="ECO:0000256" key="4">
    <source>
        <dbReference type="ARBA" id="ARBA00023002"/>
    </source>
</evidence>
<feature type="domain" description="Glucose-6-phosphate dehydrogenase NAD-binding" evidence="6">
    <location>
        <begin position="2"/>
        <end position="165"/>
    </location>
</feature>
<dbReference type="InterPro" id="IPR022674">
    <property type="entry name" value="G6P_DH_NAD-bd"/>
</dbReference>
<evidence type="ECO:0000256" key="2">
    <source>
        <dbReference type="ARBA" id="ARBA00022526"/>
    </source>
</evidence>
<comment type="caution">
    <text evidence="8">The sequence shown here is derived from an EMBL/GenBank/DDBJ whole genome shotgun (WGS) entry which is preliminary data.</text>
</comment>
<dbReference type="EMBL" id="BOMV01000092">
    <property type="protein sequence ID" value="GIF00898.1"/>
    <property type="molecule type" value="Genomic_DNA"/>
</dbReference>
<accession>A0A919N2M4</accession>
<keyword evidence="5" id="KW-0119">Carbohydrate metabolism</keyword>
<dbReference type="GO" id="GO:0009051">
    <property type="term" value="P:pentose-phosphate shunt, oxidative branch"/>
    <property type="evidence" value="ECO:0007669"/>
    <property type="project" value="TreeGrafter"/>
</dbReference>
<dbReference type="SUPFAM" id="SSF51735">
    <property type="entry name" value="NAD(P)-binding Rossmann-fold domains"/>
    <property type="match status" value="1"/>
</dbReference>
<reference evidence="8" key="1">
    <citation type="submission" date="2021-01" db="EMBL/GenBank/DDBJ databases">
        <title>Whole genome shotgun sequence of Actinoplanes rishiriensis NBRC 108556.</title>
        <authorList>
            <person name="Komaki H."/>
            <person name="Tamura T."/>
        </authorList>
    </citation>
    <scope>NUCLEOTIDE SEQUENCE</scope>
    <source>
        <strain evidence="8">NBRC 108556</strain>
    </source>
</reference>
<dbReference type="GO" id="GO:0005829">
    <property type="term" value="C:cytosol"/>
    <property type="evidence" value="ECO:0007669"/>
    <property type="project" value="TreeGrafter"/>
</dbReference>